<name>A0AAV2IGE8_LYMST</name>
<comment type="caution">
    <text evidence="6">The sequence shown here is derived from an EMBL/GenBank/DDBJ whole genome shotgun (WGS) entry which is preliminary data.</text>
</comment>
<dbReference type="InterPro" id="IPR001124">
    <property type="entry name" value="Lipid-bd_serum_glycop_C"/>
</dbReference>
<feature type="signal peptide" evidence="3">
    <location>
        <begin position="1"/>
        <end position="19"/>
    </location>
</feature>
<dbReference type="GO" id="GO:0005615">
    <property type="term" value="C:extracellular space"/>
    <property type="evidence" value="ECO:0007669"/>
    <property type="project" value="TreeGrafter"/>
</dbReference>
<feature type="domain" description="Lipid-binding serum glycoprotein N-terminal" evidence="4">
    <location>
        <begin position="31"/>
        <end position="255"/>
    </location>
</feature>
<reference evidence="6 7" key="1">
    <citation type="submission" date="2024-04" db="EMBL/GenBank/DDBJ databases">
        <authorList>
            <consortium name="Genoscope - CEA"/>
            <person name="William W."/>
        </authorList>
    </citation>
    <scope>NUCLEOTIDE SEQUENCE [LARGE SCALE GENOMIC DNA]</scope>
</reference>
<proteinExistence type="inferred from homology"/>
<keyword evidence="2" id="KW-1015">Disulfide bond</keyword>
<dbReference type="InterPro" id="IPR017943">
    <property type="entry name" value="Bactericidal_perm-incr_a/b_dom"/>
</dbReference>
<keyword evidence="7" id="KW-1185">Reference proteome</keyword>
<evidence type="ECO:0000313" key="7">
    <source>
        <dbReference type="Proteomes" id="UP001497497"/>
    </source>
</evidence>
<dbReference type="PANTHER" id="PTHR10504:SF131">
    <property type="entry name" value="BPI2 DOMAIN-CONTAINING PROTEIN"/>
    <property type="match status" value="1"/>
</dbReference>
<evidence type="ECO:0000256" key="3">
    <source>
        <dbReference type="SAM" id="SignalP"/>
    </source>
</evidence>
<dbReference type="SMART" id="SM00329">
    <property type="entry name" value="BPI2"/>
    <property type="match status" value="1"/>
</dbReference>
<gene>
    <name evidence="6" type="ORF">GSLYS_00018678001</name>
</gene>
<evidence type="ECO:0000259" key="4">
    <source>
        <dbReference type="SMART" id="SM00328"/>
    </source>
</evidence>
<evidence type="ECO:0000313" key="6">
    <source>
        <dbReference type="EMBL" id="CAL1545195.1"/>
    </source>
</evidence>
<dbReference type="PANTHER" id="PTHR10504">
    <property type="entry name" value="BACTERICIDAL PERMEABILITY-INCREASING BPI PROTEIN-RELATED"/>
    <property type="match status" value="1"/>
</dbReference>
<dbReference type="InterPro" id="IPR017942">
    <property type="entry name" value="Lipid-bd_serum_glycop_N"/>
</dbReference>
<dbReference type="Pfam" id="PF01273">
    <property type="entry name" value="LBP_BPI_CETP"/>
    <property type="match status" value="1"/>
</dbReference>
<evidence type="ECO:0000256" key="2">
    <source>
        <dbReference type="ARBA" id="ARBA00023157"/>
    </source>
</evidence>
<feature type="domain" description="Lipid-binding serum glycoprotein C-terminal" evidence="5">
    <location>
        <begin position="271"/>
        <end position="479"/>
    </location>
</feature>
<dbReference type="Gene3D" id="3.15.20.10">
    <property type="entry name" value="Bactericidal permeability-increasing protein, domain 2"/>
    <property type="match status" value="1"/>
</dbReference>
<sequence>MRLLMRLLVIASTLLLAQGQSSAYKPGVKIRVTNKGINYVNSVGKTLARKLLEQLQFKDIAGKQDKLEYSLSNIVITGLTGPETSLVNNPDLNAITLSITNFGVTLSTDWWAKYKLLFIPLSASGGLVASVSDVSLTLTVGVDVDPSTLYPVARSRGCTVSIGGVKFNFNGGTAWLLNLLKGVFENLARNVLGDKICVYVNNFIDNDVTKKLQDFKMVAGFLDKFVLDYSLVAPVNFNSLYIETQHKGEVYWKDDLKTESPFTPSLIPSWTDNSNMAYLWVTEYTIMTLAYVAHTHDYLKYTLTPDKLPASSKGYLNTTCPDSVCAGSLLNQISTAYPNSQVTINIISSAVPKVNITTTGLQLTINGAFELSVLTPSGSVQSAITSNVALSLSATASIANQAVTGNVTNFSVKLDGLKSNIGDLDQSELNTMIYDGINMIVIPQINAIAQAGVPLPSMKDVTLSNSKATFLDGVLVLSSDARYKDIV</sequence>
<organism evidence="6 7">
    <name type="scientific">Lymnaea stagnalis</name>
    <name type="common">Great pond snail</name>
    <name type="synonym">Helix stagnalis</name>
    <dbReference type="NCBI Taxonomy" id="6523"/>
    <lineage>
        <taxon>Eukaryota</taxon>
        <taxon>Metazoa</taxon>
        <taxon>Spiralia</taxon>
        <taxon>Lophotrochozoa</taxon>
        <taxon>Mollusca</taxon>
        <taxon>Gastropoda</taxon>
        <taxon>Heterobranchia</taxon>
        <taxon>Euthyneura</taxon>
        <taxon>Panpulmonata</taxon>
        <taxon>Hygrophila</taxon>
        <taxon>Lymnaeoidea</taxon>
        <taxon>Lymnaeidae</taxon>
        <taxon>Lymnaea</taxon>
    </lineage>
</organism>
<dbReference type="AlphaFoldDB" id="A0AAV2IGE8"/>
<dbReference type="SUPFAM" id="SSF55394">
    <property type="entry name" value="Bactericidal permeability-increasing protein, BPI"/>
    <property type="match status" value="2"/>
</dbReference>
<evidence type="ECO:0000259" key="5">
    <source>
        <dbReference type="SMART" id="SM00329"/>
    </source>
</evidence>
<dbReference type="InterPro" id="IPR032942">
    <property type="entry name" value="BPI/LBP/Plunc"/>
</dbReference>
<keyword evidence="3" id="KW-0732">Signal</keyword>
<dbReference type="Gene3D" id="3.15.10.10">
    <property type="entry name" value="Bactericidal permeability-increasing protein, domain 1"/>
    <property type="match status" value="1"/>
</dbReference>
<dbReference type="SMART" id="SM00328">
    <property type="entry name" value="BPI1"/>
    <property type="match status" value="1"/>
</dbReference>
<evidence type="ECO:0000256" key="1">
    <source>
        <dbReference type="ARBA" id="ARBA00007292"/>
    </source>
</evidence>
<feature type="chain" id="PRO_5043449731" evidence="3">
    <location>
        <begin position="20"/>
        <end position="487"/>
    </location>
</feature>
<dbReference type="Proteomes" id="UP001497497">
    <property type="component" value="Unassembled WGS sequence"/>
</dbReference>
<dbReference type="Pfam" id="PF02886">
    <property type="entry name" value="LBP_BPI_CETP_C"/>
    <property type="match status" value="1"/>
</dbReference>
<accession>A0AAV2IGE8</accession>
<comment type="similarity">
    <text evidence="1">Belongs to the BPI/LBP/Plunc superfamily. BPI/LBP family.</text>
</comment>
<dbReference type="EMBL" id="CAXITT010000686">
    <property type="protein sequence ID" value="CAL1545195.1"/>
    <property type="molecule type" value="Genomic_DNA"/>
</dbReference>
<dbReference type="GO" id="GO:0008289">
    <property type="term" value="F:lipid binding"/>
    <property type="evidence" value="ECO:0007669"/>
    <property type="project" value="InterPro"/>
</dbReference>
<protein>
    <submittedName>
        <fullName evidence="6">Uncharacterized protein</fullName>
    </submittedName>
</protein>